<evidence type="ECO:0000256" key="2">
    <source>
        <dbReference type="SAM" id="Phobius"/>
    </source>
</evidence>
<keyword evidence="2" id="KW-1133">Transmembrane helix</keyword>
<gene>
    <name evidence="3" type="ORF">ASD8599_02605</name>
</gene>
<feature type="transmembrane region" description="Helical" evidence="2">
    <location>
        <begin position="96"/>
        <end position="117"/>
    </location>
</feature>
<dbReference type="EMBL" id="OMOR01000001">
    <property type="protein sequence ID" value="SPH21854.1"/>
    <property type="molecule type" value="Genomic_DNA"/>
</dbReference>
<keyword evidence="4" id="KW-1185">Reference proteome</keyword>
<name>A0A2R8BFG5_9RHOB</name>
<evidence type="ECO:0000313" key="4">
    <source>
        <dbReference type="Proteomes" id="UP000244880"/>
    </source>
</evidence>
<proteinExistence type="predicted"/>
<feature type="region of interest" description="Disordered" evidence="1">
    <location>
        <begin position="43"/>
        <end position="62"/>
    </location>
</feature>
<dbReference type="AlphaFoldDB" id="A0A2R8BFG5"/>
<evidence type="ECO:0000256" key="1">
    <source>
        <dbReference type="SAM" id="MobiDB-lite"/>
    </source>
</evidence>
<sequence>MNRTPASVWYTVSCRCKYKAKWPTLANRIPIPKACQAGRNRIIPRTRPSPKTTPMVPKYSASGGGGTPATWAYLQMEHVDLHVGVKNKGPNRRWSLLLFVDRVSLVTWLFVPVFLLWKNFERVLWGRRRQCPLQRVRVFIPWVGFCHTRTFQQRVGNDAKEEQEGRKA</sequence>
<protein>
    <submittedName>
        <fullName evidence="3">Uncharacterized protein</fullName>
    </submittedName>
</protein>
<keyword evidence="2" id="KW-0472">Membrane</keyword>
<organism evidence="3 4">
    <name type="scientific">Ascidiaceihabitans donghaensis</name>
    <dbReference type="NCBI Taxonomy" id="1510460"/>
    <lineage>
        <taxon>Bacteria</taxon>
        <taxon>Pseudomonadati</taxon>
        <taxon>Pseudomonadota</taxon>
        <taxon>Alphaproteobacteria</taxon>
        <taxon>Rhodobacterales</taxon>
        <taxon>Paracoccaceae</taxon>
        <taxon>Ascidiaceihabitans</taxon>
    </lineage>
</organism>
<keyword evidence="2" id="KW-0812">Transmembrane</keyword>
<evidence type="ECO:0000313" key="3">
    <source>
        <dbReference type="EMBL" id="SPH21854.1"/>
    </source>
</evidence>
<dbReference type="Proteomes" id="UP000244880">
    <property type="component" value="Unassembled WGS sequence"/>
</dbReference>
<reference evidence="3 4" key="1">
    <citation type="submission" date="2018-03" db="EMBL/GenBank/DDBJ databases">
        <authorList>
            <person name="Keele B.F."/>
        </authorList>
    </citation>
    <scope>NUCLEOTIDE SEQUENCE [LARGE SCALE GENOMIC DNA]</scope>
    <source>
        <strain evidence="3 4">CECT 8599</strain>
    </source>
</reference>
<accession>A0A2R8BFG5</accession>